<proteinExistence type="inferred from homology"/>
<evidence type="ECO:0000256" key="1">
    <source>
        <dbReference type="ARBA" id="ARBA00006484"/>
    </source>
</evidence>
<dbReference type="InterPro" id="IPR002347">
    <property type="entry name" value="SDR_fam"/>
</dbReference>
<comment type="caution">
    <text evidence="3">The sequence shown here is derived from an EMBL/GenBank/DDBJ whole genome shotgun (WGS) entry which is preliminary data.</text>
</comment>
<evidence type="ECO:0000256" key="2">
    <source>
        <dbReference type="ARBA" id="ARBA00023002"/>
    </source>
</evidence>
<comment type="similarity">
    <text evidence="1">Belongs to the short-chain dehydrogenases/reductases (SDR) family.</text>
</comment>
<organism evidence="3 4">
    <name type="scientific">Extremus antarcticus</name>
    <dbReference type="NCBI Taxonomy" id="702011"/>
    <lineage>
        <taxon>Eukaryota</taxon>
        <taxon>Fungi</taxon>
        <taxon>Dikarya</taxon>
        <taxon>Ascomycota</taxon>
        <taxon>Pezizomycotina</taxon>
        <taxon>Dothideomycetes</taxon>
        <taxon>Dothideomycetidae</taxon>
        <taxon>Mycosphaerellales</taxon>
        <taxon>Extremaceae</taxon>
        <taxon>Extremus</taxon>
    </lineage>
</organism>
<dbReference type="GO" id="GO:0050664">
    <property type="term" value="F:oxidoreductase activity, acting on NAD(P)H, oxygen as acceptor"/>
    <property type="evidence" value="ECO:0007669"/>
    <property type="project" value="TreeGrafter"/>
</dbReference>
<dbReference type="PANTHER" id="PTHR43008:SF4">
    <property type="entry name" value="CHAIN DEHYDROGENASE, PUTATIVE (AFU_ORTHOLOGUE AFUA_4G08710)-RELATED"/>
    <property type="match status" value="1"/>
</dbReference>
<dbReference type="GO" id="GO:0016616">
    <property type="term" value="F:oxidoreductase activity, acting on the CH-OH group of donors, NAD or NADP as acceptor"/>
    <property type="evidence" value="ECO:0007669"/>
    <property type="project" value="UniProtKB-ARBA"/>
</dbReference>
<dbReference type="PANTHER" id="PTHR43008">
    <property type="entry name" value="BENZIL REDUCTASE"/>
    <property type="match status" value="1"/>
</dbReference>
<dbReference type="AlphaFoldDB" id="A0AAJ0DRG3"/>
<gene>
    <name evidence="3" type="ORF">LTR09_003848</name>
</gene>
<dbReference type="PRINTS" id="PR00081">
    <property type="entry name" value="GDHRDH"/>
</dbReference>
<dbReference type="SUPFAM" id="SSF51735">
    <property type="entry name" value="NAD(P)-binding Rossmann-fold domains"/>
    <property type="match status" value="1"/>
</dbReference>
<keyword evidence="2" id="KW-0560">Oxidoreductase</keyword>
<reference evidence="3" key="1">
    <citation type="submission" date="2023-04" db="EMBL/GenBank/DDBJ databases">
        <title>Black Yeasts Isolated from many extreme environments.</title>
        <authorList>
            <person name="Coleine C."/>
            <person name="Stajich J.E."/>
            <person name="Selbmann L."/>
        </authorList>
    </citation>
    <scope>NUCLEOTIDE SEQUENCE</scope>
    <source>
        <strain evidence="3">CCFEE 5312</strain>
    </source>
</reference>
<protein>
    <submittedName>
        <fullName evidence="3">Uncharacterized protein</fullName>
    </submittedName>
</protein>
<sequence>MASEDLSEVKLTDRFSLQGKQFLITGGARGIGFAVAKSIAQLGGGVAILDALPKPVDEFSTLADRYGVKTSYHQADITDQKSLESAFDDAVKAKGQLHGAFTAAGICVDEKLIDASWDLSRKVLDINVMGTFWTAKLVSRHLIETNTPGSIVMVASLSA</sequence>
<evidence type="ECO:0000313" key="4">
    <source>
        <dbReference type="Proteomes" id="UP001271007"/>
    </source>
</evidence>
<evidence type="ECO:0000313" key="3">
    <source>
        <dbReference type="EMBL" id="KAK3055295.1"/>
    </source>
</evidence>
<name>A0AAJ0DRG3_9PEZI</name>
<dbReference type="Gene3D" id="3.40.50.720">
    <property type="entry name" value="NAD(P)-binding Rossmann-like Domain"/>
    <property type="match status" value="1"/>
</dbReference>
<dbReference type="Proteomes" id="UP001271007">
    <property type="component" value="Unassembled WGS sequence"/>
</dbReference>
<accession>A0AAJ0DRG3</accession>
<keyword evidence="4" id="KW-1185">Reference proteome</keyword>
<dbReference type="Pfam" id="PF00106">
    <property type="entry name" value="adh_short"/>
    <property type="match status" value="1"/>
</dbReference>
<dbReference type="EMBL" id="JAWDJX010000009">
    <property type="protein sequence ID" value="KAK3055295.1"/>
    <property type="molecule type" value="Genomic_DNA"/>
</dbReference>
<dbReference type="InterPro" id="IPR036291">
    <property type="entry name" value="NAD(P)-bd_dom_sf"/>
</dbReference>